<proteinExistence type="inferred from homology"/>
<dbReference type="PROSITE" id="PS50156">
    <property type="entry name" value="SSD"/>
    <property type="match status" value="1"/>
</dbReference>
<evidence type="ECO:0000256" key="6">
    <source>
        <dbReference type="ARBA" id="ARBA00023136"/>
    </source>
</evidence>
<feature type="transmembrane region" description="Helical" evidence="8">
    <location>
        <begin position="590"/>
        <end position="612"/>
    </location>
</feature>
<evidence type="ECO:0000256" key="7">
    <source>
        <dbReference type="SAM" id="MobiDB-lite"/>
    </source>
</evidence>
<feature type="transmembrane region" description="Helical" evidence="8">
    <location>
        <begin position="271"/>
        <end position="291"/>
    </location>
</feature>
<comment type="subcellular location">
    <subcellularLocation>
        <location evidence="1">Cell membrane</location>
        <topology evidence="1">Multi-pass membrane protein</topology>
    </subcellularLocation>
</comment>
<feature type="transmembrane region" description="Helical" evidence="8">
    <location>
        <begin position="312"/>
        <end position="333"/>
    </location>
</feature>
<feature type="transmembrane region" description="Helical" evidence="8">
    <location>
        <begin position="698"/>
        <end position="727"/>
    </location>
</feature>
<feature type="transmembrane region" description="Helical" evidence="8">
    <location>
        <begin position="403"/>
        <end position="422"/>
    </location>
</feature>
<organism evidence="10 11">
    <name type="scientific">Knoellia locipacati</name>
    <dbReference type="NCBI Taxonomy" id="882824"/>
    <lineage>
        <taxon>Bacteria</taxon>
        <taxon>Bacillati</taxon>
        <taxon>Actinomycetota</taxon>
        <taxon>Actinomycetes</taxon>
        <taxon>Micrococcales</taxon>
        <taxon>Intrasporangiaceae</taxon>
        <taxon>Knoellia</taxon>
    </lineage>
</organism>
<feature type="region of interest" description="Disordered" evidence="7">
    <location>
        <begin position="753"/>
        <end position="778"/>
    </location>
</feature>
<dbReference type="Pfam" id="PF03176">
    <property type="entry name" value="MMPL"/>
    <property type="match status" value="2"/>
</dbReference>
<keyword evidence="11" id="KW-1185">Reference proteome</keyword>
<keyword evidence="5 8" id="KW-1133">Transmembrane helix</keyword>
<protein>
    <submittedName>
        <fullName evidence="10">Multidrug RND transporter</fullName>
    </submittedName>
</protein>
<feature type="transmembrane region" description="Helical" evidence="8">
    <location>
        <begin position="564"/>
        <end position="583"/>
    </location>
</feature>
<dbReference type="InterPro" id="IPR004869">
    <property type="entry name" value="MMPL_dom"/>
</dbReference>
<dbReference type="PANTHER" id="PTHR33406">
    <property type="entry name" value="MEMBRANE PROTEIN MJ1562-RELATED"/>
    <property type="match status" value="1"/>
</dbReference>
<evidence type="ECO:0000259" key="9">
    <source>
        <dbReference type="PROSITE" id="PS50156"/>
    </source>
</evidence>
<dbReference type="EMBL" id="BKBA01000008">
    <property type="protein sequence ID" value="GEQ14125.1"/>
    <property type="molecule type" value="Genomic_DNA"/>
</dbReference>
<keyword evidence="4 8" id="KW-0812">Transmembrane</keyword>
<keyword evidence="3" id="KW-1003">Cell membrane</keyword>
<feature type="transmembrane region" description="Helical" evidence="8">
    <location>
        <begin position="247"/>
        <end position="265"/>
    </location>
</feature>
<reference evidence="10 11" key="1">
    <citation type="submission" date="2019-07" db="EMBL/GenBank/DDBJ databases">
        <title>Whole genome shotgun sequence of Knoellia locipacati NBRC 109775.</title>
        <authorList>
            <person name="Hosoyama A."/>
            <person name="Uohara A."/>
            <person name="Ohji S."/>
            <person name="Ichikawa N."/>
        </authorList>
    </citation>
    <scope>NUCLEOTIDE SEQUENCE [LARGE SCALE GENOMIC DNA]</scope>
    <source>
        <strain evidence="10 11">NBRC 109775</strain>
    </source>
</reference>
<dbReference type="InterPro" id="IPR050545">
    <property type="entry name" value="Mycobact_MmpL"/>
</dbReference>
<feature type="transmembrane region" description="Helical" evidence="8">
    <location>
        <begin position="672"/>
        <end position="692"/>
    </location>
</feature>
<dbReference type="AlphaFoldDB" id="A0A512T1M5"/>
<dbReference type="SUPFAM" id="SSF82866">
    <property type="entry name" value="Multidrug efflux transporter AcrB transmembrane domain"/>
    <property type="match status" value="2"/>
</dbReference>
<sequence>MATYLYRLGRTAYRRWPYFIAAWLVALVAVGGVAASISKPMVDSFSIPGIPSEQAQDLQQELFPNAGDAFDQATATVVVAAPEGQRLSDPANAAKVEDLIARLRDVPQMPAADSPAGAQLVSPVTAAEGQRQQLVAAAQEQGQPVDQAEANAAALSPLSADGRIGTMTWSFDVDSVTDVEPGTQDAVLAALDTARDAGLTAEVNGAGMQSFAPPGGTSELIGIAIAALVLVLTFGSLVAAGLPIVTALIGVGIGSLLVVGATAFWELGTMTPTLATMLGLAVGIDYALFILSRYRSELRHTDDRAEAAARALGTAGSAVVFAGLTVIIALSALSLVRIPFLTTMGLAAAATVLVAVLIALTLTPAILGMLKGKAFAGRVRRETSDEGETVGNGVRWSRLVGRAPALVAAVAVVVLGALAVPMKDLHLALPSDSTAPSETTQRKAADLMTEAFGPGRQGPLVLVVDARKVSDPAERSAAYGEVVAWAAGQGDVANAQVVGTNEAGTGAQVLITPRSGPDDEATLTLLEDLRGSSAEIEANTGTTVGVTGLTAIQTDVSEKLQGALLPYLAVVVGLAFLLLMVVFRSVLVPLTATLGFLLSVLATLGTTILVFQEGVGGLFEPAPLMSFMPILVIGIVFGLAMDYQVFLVTRMREAFVHGDTAREAVVDGFRHGARVVAAAAAIMISVFAAFMLQDEPLIQSIGFALAAAVFFDAVIVRMTLIPALMYLMGDKAWWLPRWVDRILPDVDVEGEKLGRPGRPAASDLGGEHELETAGSRHA</sequence>
<comment type="similarity">
    <text evidence="2">Belongs to the resistance-nodulation-cell division (RND) (TC 2.A.6) family. MmpL subfamily.</text>
</comment>
<feature type="transmembrane region" description="Helical" evidence="8">
    <location>
        <begin position="345"/>
        <end position="370"/>
    </location>
</feature>
<comment type="caution">
    <text evidence="10">The sequence shown here is derived from an EMBL/GenBank/DDBJ whole genome shotgun (WGS) entry which is preliminary data.</text>
</comment>
<dbReference type="PANTHER" id="PTHR33406:SF11">
    <property type="entry name" value="MEMBRANE PROTEIN SCO6666-RELATED"/>
    <property type="match status" value="1"/>
</dbReference>
<evidence type="ECO:0000313" key="10">
    <source>
        <dbReference type="EMBL" id="GEQ14125.1"/>
    </source>
</evidence>
<dbReference type="GO" id="GO:0005886">
    <property type="term" value="C:plasma membrane"/>
    <property type="evidence" value="ECO:0007669"/>
    <property type="project" value="UniProtKB-SubCell"/>
</dbReference>
<evidence type="ECO:0000313" key="11">
    <source>
        <dbReference type="Proteomes" id="UP000321793"/>
    </source>
</evidence>
<feature type="domain" description="SSD" evidence="9">
    <location>
        <begin position="237"/>
        <end position="369"/>
    </location>
</feature>
<gene>
    <name evidence="10" type="ORF">KLO01_21720</name>
</gene>
<name>A0A512T1M5_9MICO</name>
<evidence type="ECO:0000256" key="5">
    <source>
        <dbReference type="ARBA" id="ARBA00022989"/>
    </source>
</evidence>
<feature type="transmembrane region" description="Helical" evidence="8">
    <location>
        <begin position="220"/>
        <end position="240"/>
    </location>
</feature>
<feature type="transmembrane region" description="Helical" evidence="8">
    <location>
        <begin position="624"/>
        <end position="643"/>
    </location>
</feature>
<evidence type="ECO:0000256" key="2">
    <source>
        <dbReference type="ARBA" id="ARBA00010157"/>
    </source>
</evidence>
<dbReference type="InterPro" id="IPR000731">
    <property type="entry name" value="SSD"/>
</dbReference>
<keyword evidence="6 8" id="KW-0472">Membrane</keyword>
<evidence type="ECO:0000256" key="1">
    <source>
        <dbReference type="ARBA" id="ARBA00004651"/>
    </source>
</evidence>
<evidence type="ECO:0000256" key="3">
    <source>
        <dbReference type="ARBA" id="ARBA00022475"/>
    </source>
</evidence>
<accession>A0A512T1M5</accession>
<dbReference type="Proteomes" id="UP000321793">
    <property type="component" value="Unassembled WGS sequence"/>
</dbReference>
<evidence type="ECO:0000256" key="8">
    <source>
        <dbReference type="SAM" id="Phobius"/>
    </source>
</evidence>
<evidence type="ECO:0000256" key="4">
    <source>
        <dbReference type="ARBA" id="ARBA00022692"/>
    </source>
</evidence>
<dbReference type="Gene3D" id="1.20.1640.10">
    <property type="entry name" value="Multidrug efflux transporter AcrB transmembrane domain"/>
    <property type="match status" value="2"/>
</dbReference>
<dbReference type="OrthoDB" id="7051771at2"/>
<dbReference type="RefSeq" id="WP_147064911.1">
    <property type="nucleotide sequence ID" value="NZ_BAABDN010000001.1"/>
</dbReference>